<dbReference type="Proteomes" id="UP000199749">
    <property type="component" value="Chromosome"/>
</dbReference>
<proteinExistence type="predicted"/>
<name>A0A0B2XNW9_LATCU</name>
<gene>
    <name evidence="1" type="primary">pduM</name>
    <name evidence="1" type="ORF">CG419_00720</name>
</gene>
<evidence type="ECO:0000313" key="1">
    <source>
        <dbReference type="EMBL" id="ASN59246.1"/>
    </source>
</evidence>
<dbReference type="EMBL" id="CP022474">
    <property type="protein sequence ID" value="ASN59246.1"/>
    <property type="molecule type" value="Genomic_DNA"/>
</dbReference>
<evidence type="ECO:0000313" key="2">
    <source>
        <dbReference type="Proteomes" id="UP000199749"/>
    </source>
</evidence>
<protein>
    <submittedName>
        <fullName evidence="1">Microcompartment protein PduM</fullName>
    </submittedName>
</protein>
<dbReference type="NCBIfam" id="TIGR04493">
    <property type="entry name" value="microcomp_PduM"/>
    <property type="match status" value="1"/>
</dbReference>
<dbReference type="RefSeq" id="WP_039098519.1">
    <property type="nucleotide sequence ID" value="NZ_CBCPHQ010000009.1"/>
</dbReference>
<dbReference type="InterPro" id="IPR030992">
    <property type="entry name" value="PduM"/>
</dbReference>
<reference evidence="1 2" key="1">
    <citation type="submission" date="2017-07" db="EMBL/GenBank/DDBJ databases">
        <title>Lactobacillus curvatus MRS6 whole genome.</title>
        <authorList>
            <person name="Jans C."/>
            <person name="Lagler S."/>
            <person name="Lacroix C."/>
            <person name="Meile L."/>
            <person name="Stevens M.J.A."/>
        </authorList>
    </citation>
    <scope>NUCLEOTIDE SEQUENCE [LARGE SCALE GENOMIC DNA]</scope>
    <source>
        <strain evidence="1 2">MRS6</strain>
    </source>
</reference>
<dbReference type="AlphaFoldDB" id="A0A0B2XNW9"/>
<accession>A0A0B2XNW9</accession>
<dbReference type="Pfam" id="PF15953">
    <property type="entry name" value="PDU_like"/>
    <property type="match status" value="1"/>
</dbReference>
<sequence>MSQIDLDQLIKTVTQILAQRAEQALTVSIEDDCPDESVFLTHQTVILEHVDVLFLKTLVTLDTTANDWAQWFQKGFNYGINFEIRMGFADVNLIPWQLLTKWPVQLISKDQQPIVVIDKPYITYADVMFMKQTNILVKLRKQKLTALAADALAKSQIQIIERIDSRCIWE</sequence>
<organism evidence="1 2">
    <name type="scientific">Latilactobacillus curvatus</name>
    <name type="common">Lactobacillus curvatus</name>
    <dbReference type="NCBI Taxonomy" id="28038"/>
    <lineage>
        <taxon>Bacteria</taxon>
        <taxon>Bacillati</taxon>
        <taxon>Bacillota</taxon>
        <taxon>Bacilli</taxon>
        <taxon>Lactobacillales</taxon>
        <taxon>Lactobacillaceae</taxon>
        <taxon>Latilactobacillus</taxon>
    </lineage>
</organism>
<dbReference type="GO" id="GO:0005198">
    <property type="term" value="F:structural molecule activity"/>
    <property type="evidence" value="ECO:0007669"/>
    <property type="project" value="InterPro"/>
</dbReference>